<organism evidence="1">
    <name type="scientific">Sesamum latifolium</name>
    <dbReference type="NCBI Taxonomy" id="2727402"/>
    <lineage>
        <taxon>Eukaryota</taxon>
        <taxon>Viridiplantae</taxon>
        <taxon>Streptophyta</taxon>
        <taxon>Embryophyta</taxon>
        <taxon>Tracheophyta</taxon>
        <taxon>Spermatophyta</taxon>
        <taxon>Magnoliopsida</taxon>
        <taxon>eudicotyledons</taxon>
        <taxon>Gunneridae</taxon>
        <taxon>Pentapetalae</taxon>
        <taxon>asterids</taxon>
        <taxon>lamiids</taxon>
        <taxon>Lamiales</taxon>
        <taxon>Pedaliaceae</taxon>
        <taxon>Sesamum</taxon>
    </lineage>
</organism>
<evidence type="ECO:0000313" key="1">
    <source>
        <dbReference type="EMBL" id="KAL0458206.1"/>
    </source>
</evidence>
<gene>
    <name evidence="1" type="ORF">Slati_0447800</name>
</gene>
<dbReference type="EMBL" id="JACGWN010000002">
    <property type="protein sequence ID" value="KAL0458206.1"/>
    <property type="molecule type" value="Genomic_DNA"/>
</dbReference>
<sequence length="172" mass="19493">MRPQGIIEEQVKLRAFPFSLVDQAKDWLYFLPSGSITASGSALFNKTPIEARNLISIVDSNTQQFEIKYNDPPRRGNEVSMASFDDRLNKFPSLVVKKPQQIKACDICTLPGHATDMYPTLQEPPTEHADAIGGFLEQQQRRYYLSPTPTGWKDHRNLSYGVQSQNFSETLI</sequence>
<reference evidence="1" key="1">
    <citation type="submission" date="2020-06" db="EMBL/GenBank/DDBJ databases">
        <authorList>
            <person name="Li T."/>
            <person name="Hu X."/>
            <person name="Zhang T."/>
            <person name="Song X."/>
            <person name="Zhang H."/>
            <person name="Dai N."/>
            <person name="Sheng W."/>
            <person name="Hou X."/>
            <person name="Wei L."/>
        </authorList>
    </citation>
    <scope>NUCLEOTIDE SEQUENCE</scope>
    <source>
        <strain evidence="1">KEN1</strain>
        <tissue evidence="1">Leaf</tissue>
    </source>
</reference>
<reference evidence="1" key="2">
    <citation type="journal article" date="2024" name="Plant">
        <title>Genomic evolution and insights into agronomic trait innovations of Sesamum species.</title>
        <authorList>
            <person name="Miao H."/>
            <person name="Wang L."/>
            <person name="Qu L."/>
            <person name="Liu H."/>
            <person name="Sun Y."/>
            <person name="Le M."/>
            <person name="Wang Q."/>
            <person name="Wei S."/>
            <person name="Zheng Y."/>
            <person name="Lin W."/>
            <person name="Duan Y."/>
            <person name="Cao H."/>
            <person name="Xiong S."/>
            <person name="Wang X."/>
            <person name="Wei L."/>
            <person name="Li C."/>
            <person name="Ma Q."/>
            <person name="Ju M."/>
            <person name="Zhao R."/>
            <person name="Li G."/>
            <person name="Mu C."/>
            <person name="Tian Q."/>
            <person name="Mei H."/>
            <person name="Zhang T."/>
            <person name="Gao T."/>
            <person name="Zhang H."/>
        </authorList>
    </citation>
    <scope>NUCLEOTIDE SEQUENCE</scope>
    <source>
        <strain evidence="1">KEN1</strain>
    </source>
</reference>
<comment type="caution">
    <text evidence="1">The sequence shown here is derived from an EMBL/GenBank/DDBJ whole genome shotgun (WGS) entry which is preliminary data.</text>
</comment>
<name>A0AAW2XZG7_9LAMI</name>
<accession>A0AAW2XZG7</accession>
<proteinExistence type="predicted"/>
<dbReference type="AlphaFoldDB" id="A0AAW2XZG7"/>
<protein>
    <submittedName>
        <fullName evidence="1">Uncharacterized protein</fullName>
    </submittedName>
</protein>